<comment type="similarity">
    <text evidence="1">Belongs to the peptidase C2 family.</text>
</comment>
<feature type="active site" evidence="5">
    <location>
        <position position="354"/>
    </location>
</feature>
<evidence type="ECO:0008006" key="11">
    <source>
        <dbReference type="Google" id="ProtNLM"/>
    </source>
</evidence>
<feature type="domain" description="Calpain catalytic" evidence="7">
    <location>
        <begin position="280"/>
        <end position="390"/>
    </location>
</feature>
<feature type="domain" description="Peptidase S1" evidence="8">
    <location>
        <begin position="1"/>
        <end position="247"/>
    </location>
</feature>
<dbReference type="SUPFAM" id="SSF50494">
    <property type="entry name" value="Trypsin-like serine proteases"/>
    <property type="match status" value="1"/>
</dbReference>
<dbReference type="InterPro" id="IPR022684">
    <property type="entry name" value="Calpain_cysteine_protease"/>
</dbReference>
<comment type="caution">
    <text evidence="9">The sequence shown here is derived from an EMBL/GenBank/DDBJ whole genome shotgun (WGS) entry which is preliminary data.</text>
</comment>
<evidence type="ECO:0000256" key="3">
    <source>
        <dbReference type="ARBA" id="ARBA00022801"/>
    </source>
</evidence>
<dbReference type="SUPFAM" id="SSF54001">
    <property type="entry name" value="Cysteine proteinases"/>
    <property type="match status" value="1"/>
</dbReference>
<evidence type="ECO:0000256" key="6">
    <source>
        <dbReference type="PROSITE-ProRule" id="PRU00239"/>
    </source>
</evidence>
<dbReference type="PANTHER" id="PTHR10183">
    <property type="entry name" value="CALPAIN"/>
    <property type="match status" value="1"/>
</dbReference>
<dbReference type="Proteomes" id="UP001177023">
    <property type="component" value="Unassembled WGS sequence"/>
</dbReference>
<dbReference type="GO" id="GO:0004252">
    <property type="term" value="F:serine-type endopeptidase activity"/>
    <property type="evidence" value="ECO:0007669"/>
    <property type="project" value="InterPro"/>
</dbReference>
<organism evidence="9 10">
    <name type="scientific">Mesorhabditis spiculigera</name>
    <dbReference type="NCBI Taxonomy" id="96644"/>
    <lineage>
        <taxon>Eukaryota</taxon>
        <taxon>Metazoa</taxon>
        <taxon>Ecdysozoa</taxon>
        <taxon>Nematoda</taxon>
        <taxon>Chromadorea</taxon>
        <taxon>Rhabditida</taxon>
        <taxon>Rhabditina</taxon>
        <taxon>Rhabditomorpha</taxon>
        <taxon>Rhabditoidea</taxon>
        <taxon>Rhabditidae</taxon>
        <taxon>Mesorhabditinae</taxon>
        <taxon>Mesorhabditis</taxon>
    </lineage>
</organism>
<keyword evidence="2" id="KW-0645">Protease</keyword>
<keyword evidence="10" id="KW-1185">Reference proteome</keyword>
<dbReference type="SMART" id="SM00230">
    <property type="entry name" value="CysPc"/>
    <property type="match status" value="1"/>
</dbReference>
<dbReference type="PROSITE" id="PS50240">
    <property type="entry name" value="TRYPSIN_DOM"/>
    <property type="match status" value="1"/>
</dbReference>
<evidence type="ECO:0000313" key="9">
    <source>
        <dbReference type="EMBL" id="CAJ0569612.1"/>
    </source>
</evidence>
<reference evidence="9" key="1">
    <citation type="submission" date="2023-06" db="EMBL/GenBank/DDBJ databases">
        <authorList>
            <person name="Delattre M."/>
        </authorList>
    </citation>
    <scope>NUCLEOTIDE SEQUENCE</scope>
    <source>
        <strain evidence="9">AF72</strain>
    </source>
</reference>
<evidence type="ECO:0000256" key="1">
    <source>
        <dbReference type="ARBA" id="ARBA00007623"/>
    </source>
</evidence>
<dbReference type="InterPro" id="IPR001254">
    <property type="entry name" value="Trypsin_dom"/>
</dbReference>
<evidence type="ECO:0000259" key="8">
    <source>
        <dbReference type="PROSITE" id="PS50240"/>
    </source>
</evidence>
<comment type="caution">
    <text evidence="6">Lacks conserved residue(s) required for the propagation of feature annotation.</text>
</comment>
<evidence type="ECO:0000256" key="5">
    <source>
        <dbReference type="PIRSR" id="PIRSR622684-1"/>
    </source>
</evidence>
<dbReference type="InterPro" id="IPR038765">
    <property type="entry name" value="Papain-like_cys_pep_sf"/>
</dbReference>
<feature type="non-terminal residue" evidence="9">
    <location>
        <position position="898"/>
    </location>
</feature>
<proteinExistence type="inferred from homology"/>
<dbReference type="Pfam" id="PF00089">
    <property type="entry name" value="Trypsin"/>
    <property type="match status" value="1"/>
</dbReference>
<evidence type="ECO:0000259" key="7">
    <source>
        <dbReference type="PROSITE" id="PS50203"/>
    </source>
</evidence>
<name>A0AA36CJN9_9BILA</name>
<evidence type="ECO:0000256" key="4">
    <source>
        <dbReference type="ARBA" id="ARBA00022807"/>
    </source>
</evidence>
<dbReference type="GO" id="GO:0004198">
    <property type="term" value="F:calcium-dependent cysteine-type endopeptidase activity"/>
    <property type="evidence" value="ECO:0007669"/>
    <property type="project" value="InterPro"/>
</dbReference>
<gene>
    <name evidence="9" type="ORF">MSPICULIGERA_LOCUS8084</name>
</gene>
<dbReference type="EMBL" id="CATQJA010002079">
    <property type="protein sequence ID" value="CAJ0569612.1"/>
    <property type="molecule type" value="Genomic_DNA"/>
</dbReference>
<dbReference type="InterPro" id="IPR009003">
    <property type="entry name" value="Peptidase_S1_PA"/>
</dbReference>
<accession>A0AA36CJN9</accession>
<keyword evidence="3" id="KW-0378">Hydrolase</keyword>
<dbReference type="PROSITE" id="PS50203">
    <property type="entry name" value="CALPAIN_CAT"/>
    <property type="match status" value="1"/>
</dbReference>
<keyword evidence="4" id="KW-0788">Thiol protease</keyword>
<dbReference type="InterPro" id="IPR043504">
    <property type="entry name" value="Peptidase_S1_PA_chymotrypsin"/>
</dbReference>
<dbReference type="PANTHER" id="PTHR10183:SF379">
    <property type="entry name" value="CALPAIN-5"/>
    <property type="match status" value="1"/>
</dbReference>
<evidence type="ECO:0000256" key="2">
    <source>
        <dbReference type="ARBA" id="ARBA00022670"/>
    </source>
</evidence>
<dbReference type="GO" id="GO:0006508">
    <property type="term" value="P:proteolysis"/>
    <property type="evidence" value="ECO:0007669"/>
    <property type="project" value="UniProtKB-KW"/>
</dbReference>
<dbReference type="InterPro" id="IPR001300">
    <property type="entry name" value="Peptidase_C2_calpain_cat"/>
</dbReference>
<dbReference type="AlphaFoldDB" id="A0AA36CJN9"/>
<dbReference type="SMART" id="SM00020">
    <property type="entry name" value="Tryp_SPc"/>
    <property type="match status" value="1"/>
</dbReference>
<sequence>MWRIEVFSSVPAITRCTGSIMNKDTVLTAAQCVQGVPQSELKIIAGVADIRAHSLHNVSGQQREIARIWVHDDFKSVESTWPNPLNPKDVYSAKFHVNDVALLILKNPLERVADEVWPVIVPDPKAPLDATGAYEAMLLGWGLTREDNGSHIGSRDLRSVGVSLALPSGSTECVGEEYNEQVLCSQDGERAIPCWGDLGAPAVVSMAAKQPPGMKFNVLVAMATNYDGECDGSGTNRIYTDTDDLLDHRPGKHRASAEQLRAAQRLFVKLMAEYEESSTPFIDSDFAPSASSLGDLNRYYPRDKPEWREKYEDSLKQAVWRRPEDRIPCKEGEKWALFDNPSPLDVLQGRLSDCWLLAVLCTMAKQPELIDDIFITKQYNPAGIYQLHHWPRAIIDRLLRAKPCPPGTYWISYDFLYTLVHWVRVVPYPSAEDFDSEATWSVLRVPLWIGGAFDDRDKWEDLLLCVHRVNGDGTVGRLAAYSKWKSDEAVNIGETKLKKGLYVIIAHSLGLVGVVGKKRRAALVVHCHGIDVSVLTGIYRDALAAKSTTVKECDNFFRHVCPRDSKKLTLIRQLKKIEDALAADGWRDTVKEYPHWEKFVERNPAFSQYLPAVKRHIGLLRARVEHPFFRSFDYSRVTGKPPTLFGSFFASFDDVMAEFMVDPEQEPKKWAEMATEDEDNELLWFFDNTASEAQWIKYRTKVTALATDLENIDKLIETYGEYLTAFGMDREVRERREVRDAHARKAAELASEYYFEDFMKGQHLRTPPPVLYMAMAMIAARHSALGRCYNSSGDPGLHSLLMARLAFDLGANNVDDWQIDVGSELGLYGNDLFFRAAALTYCDKFSDVQASPNGPRLAHYAAVNGAIMPSAVFQKTYKCSLGLSMFQYNVDDTCSPFH</sequence>
<dbReference type="Pfam" id="PF00648">
    <property type="entry name" value="Peptidase_C2"/>
    <property type="match status" value="1"/>
</dbReference>
<protein>
    <recommendedName>
        <fullName evidence="11">Peptidase S1 domain-containing protein</fullName>
    </recommendedName>
</protein>
<dbReference type="Gene3D" id="2.40.10.10">
    <property type="entry name" value="Trypsin-like serine proteases"/>
    <property type="match status" value="1"/>
</dbReference>
<evidence type="ECO:0000313" key="10">
    <source>
        <dbReference type="Proteomes" id="UP001177023"/>
    </source>
</evidence>